<dbReference type="Pfam" id="PF18160">
    <property type="entry name" value="SLATT_5"/>
    <property type="match status" value="1"/>
</dbReference>
<evidence type="ECO:0000256" key="1">
    <source>
        <dbReference type="SAM" id="Phobius"/>
    </source>
</evidence>
<reference evidence="3" key="1">
    <citation type="submission" date="2013-07" db="EMBL/GenBank/DDBJ databases">
        <title>Sub-species coevolution in mutualistic symbiosis.</title>
        <authorList>
            <person name="Murfin K."/>
            <person name="Klassen J."/>
            <person name="Lee M."/>
            <person name="Forst S."/>
            <person name="Stock P."/>
            <person name="Goodrich-Blair H."/>
        </authorList>
    </citation>
    <scope>NUCLEOTIDE SEQUENCE [LARGE SCALE GENOMIC DNA]</scope>
    <source>
        <strain evidence="3">Kraussei Becker Underwood</strain>
    </source>
</reference>
<dbReference type="HOGENOM" id="CLU_2083952_0_0_6"/>
<evidence type="ECO:0000313" key="4">
    <source>
        <dbReference type="Proteomes" id="UP000028493"/>
    </source>
</evidence>
<comment type="caution">
    <text evidence="3">The sequence shown here is derived from an EMBL/GenBank/DDBJ whole genome shotgun (WGS) entry which is preliminary data.</text>
</comment>
<dbReference type="NCBIfam" id="NF033631">
    <property type="entry name" value="SLATT_5"/>
    <property type="match status" value="1"/>
</dbReference>
<dbReference type="EMBL" id="CBSZ010000388">
    <property type="protein sequence ID" value="CDH26234.1"/>
    <property type="molecule type" value="Genomic_DNA"/>
</dbReference>
<accession>A0A077Q2K1</accession>
<dbReference type="Proteomes" id="UP000028493">
    <property type="component" value="Unassembled WGS sequence"/>
</dbReference>
<dbReference type="InterPro" id="IPR041115">
    <property type="entry name" value="SLATT_5"/>
</dbReference>
<name>A0A077Q2K1_XENBV</name>
<sequence>MLRTFWYWLWSLNPMEKSVDKPADKLLNSMRITAKCRFNASGSLKNISNYSFLTTTILSLGLIFIPLLQITGKKLPYNDDALTAIQIFLAVSVLVYSVVIATAKYELRSSYLNKLSK</sequence>
<proteinExistence type="predicted"/>
<keyword evidence="1" id="KW-0472">Membrane</keyword>
<dbReference type="RefSeq" id="WP_051875849.1">
    <property type="nucleotide sequence ID" value="NZ_CAWLXS010000052.1"/>
</dbReference>
<keyword evidence="1" id="KW-1133">Transmembrane helix</keyword>
<feature type="transmembrane region" description="Helical" evidence="1">
    <location>
        <begin position="81"/>
        <end position="103"/>
    </location>
</feature>
<protein>
    <recommendedName>
        <fullName evidence="2">SMODS and SLOG-associating 2TM effector domain-containing protein</fullName>
    </recommendedName>
</protein>
<keyword evidence="1" id="KW-0812">Transmembrane</keyword>
<organism evidence="3 4">
    <name type="scientific">Xenorhabdus bovienii str. kraussei Becker Underwood</name>
    <dbReference type="NCBI Taxonomy" id="1398204"/>
    <lineage>
        <taxon>Bacteria</taxon>
        <taxon>Pseudomonadati</taxon>
        <taxon>Pseudomonadota</taxon>
        <taxon>Gammaproteobacteria</taxon>
        <taxon>Enterobacterales</taxon>
        <taxon>Morganellaceae</taxon>
        <taxon>Xenorhabdus</taxon>
    </lineage>
</organism>
<evidence type="ECO:0000313" key="3">
    <source>
        <dbReference type="EMBL" id="CDH26234.1"/>
    </source>
</evidence>
<feature type="transmembrane region" description="Helical" evidence="1">
    <location>
        <begin position="47"/>
        <end position="69"/>
    </location>
</feature>
<gene>
    <name evidence="3" type="ORF">XBKB1_530001</name>
</gene>
<evidence type="ECO:0000259" key="2">
    <source>
        <dbReference type="Pfam" id="PF18160"/>
    </source>
</evidence>
<dbReference type="AlphaFoldDB" id="A0A077Q2K1"/>
<feature type="domain" description="SMODS and SLOG-associating 2TM effector" evidence="2">
    <location>
        <begin position="20"/>
        <end position="112"/>
    </location>
</feature>